<dbReference type="InterPro" id="IPR001680">
    <property type="entry name" value="WD40_rpt"/>
</dbReference>
<dbReference type="Proteomes" id="UP000290900">
    <property type="component" value="Unassembled WGS sequence"/>
</dbReference>
<dbReference type="OrthoDB" id="25131at2759"/>
<proteinExistence type="predicted"/>
<dbReference type="PROSITE" id="PS00678">
    <property type="entry name" value="WD_REPEATS_1"/>
    <property type="match status" value="1"/>
</dbReference>
<dbReference type="STRING" id="13370.A0A448YHN7"/>
<evidence type="ECO:0000313" key="6">
    <source>
        <dbReference type="Proteomes" id="UP000290900"/>
    </source>
</evidence>
<feature type="repeat" description="WD" evidence="3">
    <location>
        <begin position="142"/>
        <end position="184"/>
    </location>
</feature>
<evidence type="ECO:0000256" key="1">
    <source>
        <dbReference type="ARBA" id="ARBA00022574"/>
    </source>
</evidence>
<dbReference type="Pfam" id="PF00400">
    <property type="entry name" value="WD40"/>
    <property type="match status" value="2"/>
</dbReference>
<name>A0A448YHN7_BRENA</name>
<dbReference type="SUPFAM" id="SSF50978">
    <property type="entry name" value="WD40 repeat-like"/>
    <property type="match status" value="1"/>
</dbReference>
<dbReference type="PANTHER" id="PTHR22889">
    <property type="entry name" value="WD REPEAT-CONTAINING PROTEIN 89"/>
    <property type="match status" value="1"/>
</dbReference>
<dbReference type="PROSITE" id="PS50294">
    <property type="entry name" value="WD_REPEATS_REGION"/>
    <property type="match status" value="2"/>
</dbReference>
<organism evidence="5 6">
    <name type="scientific">Brettanomyces naardenensis</name>
    <name type="common">Yeast</name>
    <dbReference type="NCBI Taxonomy" id="13370"/>
    <lineage>
        <taxon>Eukaryota</taxon>
        <taxon>Fungi</taxon>
        <taxon>Dikarya</taxon>
        <taxon>Ascomycota</taxon>
        <taxon>Saccharomycotina</taxon>
        <taxon>Pichiomycetes</taxon>
        <taxon>Pichiales</taxon>
        <taxon>Pichiaceae</taxon>
        <taxon>Brettanomyces</taxon>
    </lineage>
</organism>
<dbReference type="EMBL" id="CAACVR010000004">
    <property type="protein sequence ID" value="VEU20454.1"/>
    <property type="molecule type" value="Genomic_DNA"/>
</dbReference>
<dbReference type="InterPro" id="IPR036322">
    <property type="entry name" value="WD40_repeat_dom_sf"/>
</dbReference>
<reference evidence="5 6" key="1">
    <citation type="submission" date="2018-12" db="EMBL/GenBank/DDBJ databases">
        <authorList>
            <person name="Tiukova I."/>
            <person name="Dainat J."/>
        </authorList>
    </citation>
    <scope>NUCLEOTIDE SEQUENCE [LARGE SCALE GENOMIC DNA]</scope>
</reference>
<gene>
    <name evidence="5" type="ORF">BRENAR_LOCUS1189</name>
</gene>
<dbReference type="InterPro" id="IPR019775">
    <property type="entry name" value="WD40_repeat_CS"/>
</dbReference>
<dbReference type="InterPro" id="IPR039328">
    <property type="entry name" value="WDR89"/>
</dbReference>
<feature type="region of interest" description="Disordered" evidence="4">
    <location>
        <begin position="344"/>
        <end position="384"/>
    </location>
</feature>
<dbReference type="PANTHER" id="PTHR22889:SF0">
    <property type="entry name" value="WD REPEAT-CONTAINING PROTEIN 89"/>
    <property type="match status" value="1"/>
</dbReference>
<accession>A0A448YHN7</accession>
<dbReference type="Gene3D" id="2.130.10.10">
    <property type="entry name" value="YVTN repeat-like/Quinoprotein amine dehydrogenase"/>
    <property type="match status" value="1"/>
</dbReference>
<protein>
    <submittedName>
        <fullName evidence="5">DEKNAAC101375</fullName>
    </submittedName>
</protein>
<evidence type="ECO:0000256" key="2">
    <source>
        <dbReference type="ARBA" id="ARBA00022737"/>
    </source>
</evidence>
<dbReference type="FunCoup" id="A0A448YHN7">
    <property type="interactions" value="715"/>
</dbReference>
<feature type="compositionally biased region" description="Basic residues" evidence="4">
    <location>
        <begin position="361"/>
        <end position="384"/>
    </location>
</feature>
<dbReference type="PROSITE" id="PS50082">
    <property type="entry name" value="WD_REPEATS_2"/>
    <property type="match status" value="2"/>
</dbReference>
<feature type="repeat" description="WD" evidence="3">
    <location>
        <begin position="51"/>
        <end position="91"/>
    </location>
</feature>
<evidence type="ECO:0000313" key="5">
    <source>
        <dbReference type="EMBL" id="VEU20454.1"/>
    </source>
</evidence>
<keyword evidence="2" id="KW-0677">Repeat</keyword>
<evidence type="ECO:0000256" key="4">
    <source>
        <dbReference type="SAM" id="MobiDB-lite"/>
    </source>
</evidence>
<evidence type="ECO:0000256" key="3">
    <source>
        <dbReference type="PROSITE-ProRule" id="PRU00221"/>
    </source>
</evidence>
<dbReference type="InParanoid" id="A0A448YHN7"/>
<keyword evidence="6" id="KW-1185">Reference proteome</keyword>
<dbReference type="AlphaFoldDB" id="A0A448YHN7"/>
<sequence>MNAQYVNSYDCGDWVLNLACHDLHGVACGISNGVISLFPFAESGTSQLLQIKAHNGAVNKLRSIDESTLASCGNDGTVKLWDLRQGPQQQPLAVMKNDRGLPFLSLDTGHGLLAAGTELKGQDSELLIYDLKKTGQVFKAFKDSHHDDITEIRFHPTRKDILLSGSTDGYVNIYDLKVEDEDDSLLQVINFGSIHSANFLSERRIYTLSHIETFSMHELVDTTTEETVEPEPIDYGDIRDDWGCEYVVDVFAPGYLCCGSNSIKELRLYQIDPLKENFRGLAKTRDFINFPGAHGEEVVRDLAIHNGIVYTGGEDGLLKAWKPPCELTNTTHKFFGHDVDSEPIVHKHKHKHRKEKEEKKEHHRTHQHGHKHKHKHLASHFKPY</sequence>
<keyword evidence="1 3" id="KW-0853">WD repeat</keyword>
<dbReference type="SMART" id="SM00320">
    <property type="entry name" value="WD40"/>
    <property type="match status" value="3"/>
</dbReference>
<dbReference type="InterPro" id="IPR015943">
    <property type="entry name" value="WD40/YVTN_repeat-like_dom_sf"/>
</dbReference>